<gene>
    <name evidence="2" type="ORF">GU926_09165</name>
</gene>
<name>A0A6P1NZB8_9BACT</name>
<dbReference type="PANTHER" id="PTHR30383:SF5">
    <property type="entry name" value="SGNH HYDROLASE-TYPE ESTERASE DOMAIN-CONTAINING PROTEIN"/>
    <property type="match status" value="1"/>
</dbReference>
<dbReference type="CDD" id="cd04502">
    <property type="entry name" value="SGNH_hydrolase_like_7"/>
    <property type="match status" value="1"/>
</dbReference>
<dbReference type="SUPFAM" id="SSF52266">
    <property type="entry name" value="SGNH hydrolase"/>
    <property type="match status" value="1"/>
</dbReference>
<evidence type="ECO:0000313" key="3">
    <source>
        <dbReference type="Proteomes" id="UP000464214"/>
    </source>
</evidence>
<dbReference type="AlphaFoldDB" id="A0A6P1NZB8"/>
<dbReference type="InterPro" id="IPR036514">
    <property type="entry name" value="SGNH_hydro_sf"/>
</dbReference>
<dbReference type="GO" id="GO:0004622">
    <property type="term" value="F:phosphatidylcholine lysophospholipase activity"/>
    <property type="evidence" value="ECO:0007669"/>
    <property type="project" value="TreeGrafter"/>
</dbReference>
<dbReference type="Proteomes" id="UP000464214">
    <property type="component" value="Chromosome"/>
</dbReference>
<dbReference type="Pfam" id="PF13472">
    <property type="entry name" value="Lipase_GDSL_2"/>
    <property type="match status" value="1"/>
</dbReference>
<accession>A0A6P1NZB8</accession>
<dbReference type="KEGG" id="nib:GU926_09165"/>
<sequence>MNLLHTMTKHSLSTLWLFLLLFLVLPPVLAQKPDNPALWEKEIQTFEKSDSLQMPAPGGIVFTGSSSIRGWRTLPADFPGYPIILRGFGGSRLGDATFYFDRIVKKYQPKQVFLYSGDNDIASGKTADMTFAQFKVFAKKMKKELPEAELVYLSIKPSLSRWEMYPAMQDANKKIKRYAFWHRKVKFVDVGTGMLGADGKPKPELFIGDGLHMTPAGYALWNQIIEPHLQK</sequence>
<dbReference type="Gene3D" id="3.40.50.1110">
    <property type="entry name" value="SGNH hydrolase"/>
    <property type="match status" value="1"/>
</dbReference>
<reference evidence="2 3" key="1">
    <citation type="submission" date="2020-01" db="EMBL/GenBank/DDBJ databases">
        <authorList>
            <person name="Kim M."/>
        </authorList>
    </citation>
    <scope>NUCLEOTIDE SEQUENCE [LARGE SCALE GENOMIC DNA]</scope>
    <source>
        <strain evidence="2 3">BT10</strain>
    </source>
</reference>
<evidence type="ECO:0000259" key="1">
    <source>
        <dbReference type="Pfam" id="PF13472"/>
    </source>
</evidence>
<proteinExistence type="predicted"/>
<keyword evidence="3" id="KW-1185">Reference proteome</keyword>
<dbReference type="EMBL" id="CP047897">
    <property type="protein sequence ID" value="QHL87599.1"/>
    <property type="molecule type" value="Genomic_DNA"/>
</dbReference>
<dbReference type="PANTHER" id="PTHR30383">
    <property type="entry name" value="THIOESTERASE 1/PROTEASE 1/LYSOPHOSPHOLIPASE L1"/>
    <property type="match status" value="1"/>
</dbReference>
<evidence type="ECO:0000313" key="2">
    <source>
        <dbReference type="EMBL" id="QHL87599.1"/>
    </source>
</evidence>
<dbReference type="RefSeq" id="WP_160691150.1">
    <property type="nucleotide sequence ID" value="NZ_CP047897.1"/>
</dbReference>
<dbReference type="InterPro" id="IPR013830">
    <property type="entry name" value="SGNH_hydro"/>
</dbReference>
<protein>
    <recommendedName>
        <fullName evidence="1">SGNH hydrolase-type esterase domain-containing protein</fullName>
    </recommendedName>
</protein>
<feature type="domain" description="SGNH hydrolase-type esterase" evidence="1">
    <location>
        <begin position="67"/>
        <end position="220"/>
    </location>
</feature>
<dbReference type="InterPro" id="IPR051532">
    <property type="entry name" value="Ester_Hydrolysis_Enzymes"/>
</dbReference>
<organism evidence="2 3">
    <name type="scientific">Nibribacter ruber</name>
    <dbReference type="NCBI Taxonomy" id="2698458"/>
    <lineage>
        <taxon>Bacteria</taxon>
        <taxon>Pseudomonadati</taxon>
        <taxon>Bacteroidota</taxon>
        <taxon>Cytophagia</taxon>
        <taxon>Cytophagales</taxon>
        <taxon>Hymenobacteraceae</taxon>
        <taxon>Nibribacter</taxon>
    </lineage>
</organism>